<dbReference type="OrthoDB" id="1243548at2759"/>
<dbReference type="RefSeq" id="XP_016478111.1">
    <property type="nucleotide sequence ID" value="XM_016622625.1"/>
</dbReference>
<reference evidence="3" key="2">
    <citation type="submission" date="2025-08" db="UniProtKB">
        <authorList>
            <consortium name="RefSeq"/>
        </authorList>
    </citation>
    <scope>IDENTIFICATION</scope>
    <source>
        <tissue evidence="3">Leaf</tissue>
    </source>
</reference>
<dbReference type="KEGG" id="nta:107799504"/>
<reference evidence="2" key="1">
    <citation type="journal article" date="2014" name="Nat. Commun.">
        <title>The tobacco genome sequence and its comparison with those of tomato and potato.</title>
        <authorList>
            <person name="Sierro N."/>
            <person name="Battey J.N."/>
            <person name="Ouadi S."/>
            <person name="Bakaher N."/>
            <person name="Bovet L."/>
            <person name="Willig A."/>
            <person name="Goepfert S."/>
            <person name="Peitsch M.C."/>
            <person name="Ivanov N.V."/>
        </authorList>
    </citation>
    <scope>NUCLEOTIDE SEQUENCE [LARGE SCALE GENOMIC DNA]</scope>
</reference>
<dbReference type="GeneID" id="107799504"/>
<evidence type="ECO:0000313" key="2">
    <source>
        <dbReference type="Proteomes" id="UP000790787"/>
    </source>
</evidence>
<accession>A0A1S4AN73</accession>
<proteinExistence type="predicted"/>
<sequence>MLSPCICRNKMEHRMWMYDRNLPNRWGLRDEFVQGVDEFINHAKSFSQNKGMIRCPCAKCKCRKWLKLEDVKTDLYSKVFMDNYYVWTSHGEAEGSDGNIYNHNFDIGESSQDPRLHEMVMDAFGMYNEGENQQYVDQVPNEEANHFYAQLESASRPLSDL</sequence>
<evidence type="ECO:0000259" key="1">
    <source>
        <dbReference type="Pfam" id="PF13963"/>
    </source>
</evidence>
<protein>
    <submittedName>
        <fullName evidence="3">Uncharacterized protein LOC107799504</fullName>
    </submittedName>
</protein>
<feature type="domain" description="Transposase-associated" evidence="1">
    <location>
        <begin position="14"/>
        <end position="92"/>
    </location>
</feature>
<dbReference type="RefSeq" id="XP_016478111.1">
    <property type="nucleotide sequence ID" value="XM_016622625.2"/>
</dbReference>
<evidence type="ECO:0000313" key="3">
    <source>
        <dbReference type="RefSeq" id="XP_016478111.1"/>
    </source>
</evidence>
<organism evidence="2 3">
    <name type="scientific">Nicotiana tabacum</name>
    <name type="common">Common tobacco</name>
    <dbReference type="NCBI Taxonomy" id="4097"/>
    <lineage>
        <taxon>Eukaryota</taxon>
        <taxon>Viridiplantae</taxon>
        <taxon>Streptophyta</taxon>
        <taxon>Embryophyta</taxon>
        <taxon>Tracheophyta</taxon>
        <taxon>Spermatophyta</taxon>
        <taxon>Magnoliopsida</taxon>
        <taxon>eudicotyledons</taxon>
        <taxon>Gunneridae</taxon>
        <taxon>Pentapetalae</taxon>
        <taxon>asterids</taxon>
        <taxon>lamiids</taxon>
        <taxon>Solanales</taxon>
        <taxon>Solanaceae</taxon>
        <taxon>Nicotianoideae</taxon>
        <taxon>Nicotianeae</taxon>
        <taxon>Nicotiana</taxon>
    </lineage>
</organism>
<dbReference type="Pfam" id="PF13963">
    <property type="entry name" value="Transpos_assoc"/>
    <property type="match status" value="1"/>
</dbReference>
<dbReference type="Proteomes" id="UP000790787">
    <property type="component" value="Chromosome 2"/>
</dbReference>
<dbReference type="InterPro" id="IPR029480">
    <property type="entry name" value="Transpos_assoc"/>
</dbReference>
<dbReference type="PaxDb" id="4097-A0A1S4AN73"/>
<dbReference type="AlphaFoldDB" id="A0A1S4AN73"/>
<gene>
    <name evidence="3" type="primary">LOC107799504</name>
</gene>
<dbReference type="OMA" id="HITFARV"/>
<name>A0A1S4AN73_TOBAC</name>
<keyword evidence="2" id="KW-1185">Reference proteome</keyword>